<evidence type="ECO:0000313" key="5">
    <source>
        <dbReference type="EMBL" id="MBL6076684.1"/>
    </source>
</evidence>
<dbReference type="RefSeq" id="WP_202829857.1">
    <property type="nucleotide sequence ID" value="NZ_JAETWB010000001.1"/>
</dbReference>
<gene>
    <name evidence="4" type="primary">fliE</name>
    <name evidence="5" type="ORF">JMJ56_01620</name>
</gene>
<proteinExistence type="inferred from homology"/>
<accession>A0ABS1TW61</accession>
<name>A0ABS1TW61_9PROT</name>
<comment type="caution">
    <text evidence="5">The sequence shown here is derived from an EMBL/GenBank/DDBJ whole genome shotgun (WGS) entry which is preliminary data.</text>
</comment>
<protein>
    <recommendedName>
        <fullName evidence="4">Flagellar hook-basal body complex protein FliE</fullName>
    </recommendedName>
</protein>
<dbReference type="PANTHER" id="PTHR34653">
    <property type="match status" value="1"/>
</dbReference>
<dbReference type="PANTHER" id="PTHR34653:SF1">
    <property type="entry name" value="FLAGELLAR HOOK-BASAL BODY COMPLEX PROTEIN FLIE"/>
    <property type="match status" value="1"/>
</dbReference>
<dbReference type="InterPro" id="IPR001624">
    <property type="entry name" value="FliE"/>
</dbReference>
<evidence type="ECO:0000256" key="1">
    <source>
        <dbReference type="ARBA" id="ARBA00004117"/>
    </source>
</evidence>
<evidence type="ECO:0000313" key="6">
    <source>
        <dbReference type="Proteomes" id="UP000660885"/>
    </source>
</evidence>
<keyword evidence="5" id="KW-0282">Flagellum</keyword>
<keyword evidence="5" id="KW-0966">Cell projection</keyword>
<comment type="similarity">
    <text evidence="2 4">Belongs to the FliE family.</text>
</comment>
<evidence type="ECO:0000256" key="2">
    <source>
        <dbReference type="ARBA" id="ARBA00009272"/>
    </source>
</evidence>
<comment type="subcellular location">
    <subcellularLocation>
        <location evidence="1 4">Bacterial flagellum basal body</location>
    </subcellularLocation>
</comment>
<dbReference type="HAMAP" id="MF_00724">
    <property type="entry name" value="FliE"/>
    <property type="match status" value="1"/>
</dbReference>
<evidence type="ECO:0000256" key="3">
    <source>
        <dbReference type="ARBA" id="ARBA00023143"/>
    </source>
</evidence>
<organism evidence="5 6">
    <name type="scientific">Belnapia arida</name>
    <dbReference type="NCBI Taxonomy" id="2804533"/>
    <lineage>
        <taxon>Bacteria</taxon>
        <taxon>Pseudomonadati</taxon>
        <taxon>Pseudomonadota</taxon>
        <taxon>Alphaproteobacteria</taxon>
        <taxon>Acetobacterales</taxon>
        <taxon>Roseomonadaceae</taxon>
        <taxon>Belnapia</taxon>
    </lineage>
</organism>
<keyword evidence="6" id="KW-1185">Reference proteome</keyword>
<dbReference type="Pfam" id="PF02049">
    <property type="entry name" value="FliE"/>
    <property type="match status" value="1"/>
</dbReference>
<dbReference type="Proteomes" id="UP000660885">
    <property type="component" value="Unassembled WGS sequence"/>
</dbReference>
<evidence type="ECO:0000256" key="4">
    <source>
        <dbReference type="HAMAP-Rule" id="MF_00724"/>
    </source>
</evidence>
<keyword evidence="5" id="KW-0969">Cilium</keyword>
<dbReference type="PRINTS" id="PR01006">
    <property type="entry name" value="FLGHOOKFLIE"/>
</dbReference>
<keyword evidence="3 4" id="KW-0975">Bacterial flagellum</keyword>
<sequence length="96" mass="9700">MLAAIAPVQAAAAYRAATAPEAPAEGGFGATLQRAVEGAVEMGRGADAASTQALLGQGSVSDVVMAVSRAELALQTAVALRDRVISAYQDVMRMPI</sequence>
<dbReference type="EMBL" id="JAETWB010000001">
    <property type="protein sequence ID" value="MBL6076684.1"/>
    <property type="molecule type" value="Genomic_DNA"/>
</dbReference>
<reference evidence="5 6" key="1">
    <citation type="submission" date="2021-01" db="EMBL/GenBank/DDBJ databases">
        <title>Belnapia mucosa sp. nov. and Belnapia arida sp. nov., isolated from the Tabernas Desert (Almeria, Spain).</title>
        <authorList>
            <person name="Molina-Menor E."/>
            <person name="Vidal-Verdu A."/>
            <person name="Calonge A."/>
            <person name="Satari L."/>
            <person name="Pereto J."/>
            <person name="Porcar M."/>
        </authorList>
    </citation>
    <scope>NUCLEOTIDE SEQUENCE [LARGE SCALE GENOMIC DNA]</scope>
    <source>
        <strain evidence="5 6">T18</strain>
    </source>
</reference>